<dbReference type="PANTHER" id="PTHR35526:SF3">
    <property type="entry name" value="ANTI-SIGMA-F FACTOR RSBW"/>
    <property type="match status" value="1"/>
</dbReference>
<dbReference type="InterPro" id="IPR036890">
    <property type="entry name" value="HATPase_C_sf"/>
</dbReference>
<dbReference type="InterPro" id="IPR050267">
    <property type="entry name" value="Anti-sigma-factor_SerPK"/>
</dbReference>
<keyword evidence="1" id="KW-0723">Serine/threonine-protein kinase</keyword>
<evidence type="ECO:0000313" key="4">
    <source>
        <dbReference type="EMBL" id="MCP2268543.1"/>
    </source>
</evidence>
<evidence type="ECO:0000259" key="2">
    <source>
        <dbReference type="Pfam" id="PF13581"/>
    </source>
</evidence>
<dbReference type="Gene3D" id="3.30.565.10">
    <property type="entry name" value="Histidine kinase-like ATPase, C-terminal domain"/>
    <property type="match status" value="1"/>
</dbReference>
<feature type="domain" description="MEDS" evidence="3">
    <location>
        <begin position="8"/>
        <end position="148"/>
    </location>
</feature>
<evidence type="ECO:0000313" key="5">
    <source>
        <dbReference type="Proteomes" id="UP001205185"/>
    </source>
</evidence>
<dbReference type="RefSeq" id="WP_253885422.1">
    <property type="nucleotide sequence ID" value="NZ_BAAAVB010000006.1"/>
</dbReference>
<gene>
    <name evidence="4" type="ORF">LV75_001029</name>
</gene>
<dbReference type="Pfam" id="PF13581">
    <property type="entry name" value="HATPase_c_2"/>
    <property type="match status" value="1"/>
</dbReference>
<dbReference type="InterPro" id="IPR025847">
    <property type="entry name" value="MEDS_domain"/>
</dbReference>
<evidence type="ECO:0000256" key="1">
    <source>
        <dbReference type="ARBA" id="ARBA00022527"/>
    </source>
</evidence>
<accession>A0ABT1I7D7</accession>
<protein>
    <submittedName>
        <fullName evidence="4">Anti-sigma regulatory factor (Ser/Thr protein kinase)</fullName>
    </submittedName>
</protein>
<dbReference type="InterPro" id="IPR047718">
    <property type="entry name" value="RsbA-like_anti_sig"/>
</dbReference>
<comment type="caution">
    <text evidence="4">The sequence shown here is derived from an EMBL/GenBank/DDBJ whole genome shotgun (WGS) entry which is preliminary data.</text>
</comment>
<dbReference type="InterPro" id="IPR003594">
    <property type="entry name" value="HATPase_dom"/>
</dbReference>
<sequence length="303" mass="32331">MSAPGFAHEALVYRDEPGYLDAVAGFAREGLQAGEAVFAVLPPRGTAALREALGSAADEITFVDAGEVGRNPARLIPTIRANVADRPARGVAEPAWTGRGEAEYAEVILHEALINLAFEEARALRLGCLFDAAALPGSVLDAVAHTHPVVVDGARAVSPVFDHGYAHHRFAADLPAPAAVSDMVHFCLDDLPELRDLVGVRAKQFGIARARALDLTLATNEMVTNSICHGGERGTLRLWTDTDTLVCEITDSGYIANPLVGRIAPLPSIQGGRGVWLANQLCDLVTIRSRETQGTTVRLHVRR</sequence>
<dbReference type="SUPFAM" id="SSF55874">
    <property type="entry name" value="ATPase domain of HSP90 chaperone/DNA topoisomerase II/histidine kinase"/>
    <property type="match status" value="1"/>
</dbReference>
<evidence type="ECO:0000259" key="3">
    <source>
        <dbReference type="Pfam" id="PF14417"/>
    </source>
</evidence>
<keyword evidence="1" id="KW-0418">Kinase</keyword>
<proteinExistence type="predicted"/>
<name>A0ABT1I7D7_9PSEU</name>
<keyword evidence="1" id="KW-0808">Transferase</keyword>
<dbReference type="Proteomes" id="UP001205185">
    <property type="component" value="Unassembled WGS sequence"/>
</dbReference>
<reference evidence="4 5" key="1">
    <citation type="submission" date="2022-06" db="EMBL/GenBank/DDBJ databases">
        <title>Genomic Encyclopedia of Archaeal and Bacterial Type Strains, Phase II (KMG-II): from individual species to whole genera.</title>
        <authorList>
            <person name="Goeker M."/>
        </authorList>
    </citation>
    <scope>NUCLEOTIDE SEQUENCE [LARGE SCALE GENOMIC DNA]</scope>
    <source>
        <strain evidence="4 5">DSM 44255</strain>
    </source>
</reference>
<dbReference type="Pfam" id="PF14417">
    <property type="entry name" value="MEDS"/>
    <property type="match status" value="1"/>
</dbReference>
<organism evidence="4 5">
    <name type="scientific">Actinokineospora diospyrosa</name>
    <dbReference type="NCBI Taxonomy" id="103728"/>
    <lineage>
        <taxon>Bacteria</taxon>
        <taxon>Bacillati</taxon>
        <taxon>Actinomycetota</taxon>
        <taxon>Actinomycetes</taxon>
        <taxon>Pseudonocardiales</taxon>
        <taxon>Pseudonocardiaceae</taxon>
        <taxon>Actinokineospora</taxon>
    </lineage>
</organism>
<feature type="domain" description="Histidine kinase/HSP90-like ATPase" evidence="2">
    <location>
        <begin position="189"/>
        <end position="299"/>
    </location>
</feature>
<dbReference type="EMBL" id="JAMTCO010000002">
    <property type="protein sequence ID" value="MCP2268543.1"/>
    <property type="molecule type" value="Genomic_DNA"/>
</dbReference>
<dbReference type="CDD" id="cd16936">
    <property type="entry name" value="HATPase_RsbW-like"/>
    <property type="match status" value="1"/>
</dbReference>
<keyword evidence="5" id="KW-1185">Reference proteome</keyword>
<dbReference type="NCBIfam" id="NF041045">
    <property type="entry name" value="RsbA_anti_sig"/>
    <property type="match status" value="1"/>
</dbReference>
<dbReference type="PANTHER" id="PTHR35526">
    <property type="entry name" value="ANTI-SIGMA-F FACTOR RSBW-RELATED"/>
    <property type="match status" value="1"/>
</dbReference>